<dbReference type="GO" id="GO:0050830">
    <property type="term" value="P:defense response to Gram-positive bacterium"/>
    <property type="evidence" value="ECO:0007669"/>
    <property type="project" value="Ensembl"/>
</dbReference>
<dbReference type="GeneTree" id="ENSGT00940000163498"/>
<dbReference type="GeneID" id="100433084"/>
<keyword evidence="2" id="KW-0417">Keratinization</keyword>
<feature type="region of interest" description="Disordered" evidence="3">
    <location>
        <begin position="65"/>
        <end position="94"/>
    </location>
</feature>
<accession>A0A6D2X112</accession>
<feature type="compositionally biased region" description="Low complexity" evidence="3">
    <location>
        <begin position="17"/>
        <end position="26"/>
    </location>
</feature>
<keyword evidence="6" id="KW-1185">Reference proteome</keyword>
<dbReference type="AlphaFoldDB" id="H2N5S1"/>
<dbReference type="eggNOG" id="ENOG502TDZ9">
    <property type="taxonomic scope" value="Eukaryota"/>
</dbReference>
<dbReference type="KEGG" id="pon:100433084"/>
<evidence type="ECO:0000313" key="4">
    <source>
        <dbReference type="EMBL" id="PNJ56243.1"/>
    </source>
</evidence>
<dbReference type="OMA" id="CHRSHRC"/>
<name>H2N5S1_PONAB</name>
<dbReference type="EMBL" id="NDHI03003420">
    <property type="protein sequence ID" value="PNJ56243.1"/>
    <property type="molecule type" value="Genomic_DNA"/>
</dbReference>
<dbReference type="InterPro" id="IPR028205">
    <property type="entry name" value="LCE"/>
</dbReference>
<reference evidence="5 6" key="1">
    <citation type="submission" date="2008-02" db="EMBL/GenBank/DDBJ databases">
        <title>A 6x draft sequence assembly of the Pongo pygmaeus abelii genome.</title>
        <authorList>
            <person name="Wilson R.K."/>
            <person name="Mardis E."/>
        </authorList>
    </citation>
    <scope>NUCLEOTIDE SEQUENCE [LARGE SCALE GENOMIC DNA]</scope>
</reference>
<feature type="region of interest" description="Disordered" evidence="3">
    <location>
        <begin position="1"/>
        <end position="48"/>
    </location>
</feature>
<evidence type="ECO:0000256" key="2">
    <source>
        <dbReference type="ARBA" id="ARBA00023249"/>
    </source>
</evidence>
<sequence>MSCQQNQQQCQPPPKCSSPKCPAKSPARCLPPDSPGCAPSSGGCGPTSEGGCCLSHHRCRRSHRCRRQSSNSCDRESGQQGRGSSCGHSSAGCC</sequence>
<organism evidence="5 6">
    <name type="scientific">Pongo abelii</name>
    <name type="common">Sumatran orangutan</name>
    <name type="synonym">Pongo pygmaeus abelii</name>
    <dbReference type="NCBI Taxonomy" id="9601"/>
    <lineage>
        <taxon>Eukaryota</taxon>
        <taxon>Metazoa</taxon>
        <taxon>Chordata</taxon>
        <taxon>Craniata</taxon>
        <taxon>Vertebrata</taxon>
        <taxon>Euteleostomi</taxon>
        <taxon>Mammalia</taxon>
        <taxon>Eutheria</taxon>
        <taxon>Euarchontoglires</taxon>
        <taxon>Primates</taxon>
        <taxon>Haplorrhini</taxon>
        <taxon>Catarrhini</taxon>
        <taxon>Hominidae</taxon>
        <taxon>Pongo</taxon>
    </lineage>
</organism>
<feature type="compositionally biased region" description="Low complexity" evidence="3">
    <location>
        <begin position="82"/>
        <end position="94"/>
    </location>
</feature>
<dbReference type="GO" id="GO:0031640">
    <property type="term" value="P:killing of cells of another organism"/>
    <property type="evidence" value="ECO:0007669"/>
    <property type="project" value="Ensembl"/>
</dbReference>
<evidence type="ECO:0000313" key="5">
    <source>
        <dbReference type="Ensembl" id="ENSPPYP00000000976.1"/>
    </source>
</evidence>
<accession>H2N5S1</accession>
<dbReference type="Ensembl" id="ENSPPYT00000001009.2">
    <property type="protein sequence ID" value="ENSPPYP00000000976.1"/>
    <property type="gene ID" value="ENSPPYG00000000838.2"/>
</dbReference>
<evidence type="ECO:0000313" key="6">
    <source>
        <dbReference type="Proteomes" id="UP000001595"/>
    </source>
</evidence>
<evidence type="ECO:0000256" key="3">
    <source>
        <dbReference type="SAM" id="MobiDB-lite"/>
    </source>
</evidence>
<dbReference type="Pfam" id="PF14672">
    <property type="entry name" value="LCE"/>
    <property type="match status" value="1"/>
</dbReference>
<proteinExistence type="inferred from homology"/>
<dbReference type="Proteomes" id="UP000001595">
    <property type="component" value="Chromosome 1"/>
</dbReference>
<dbReference type="GO" id="GO:0031424">
    <property type="term" value="P:keratinization"/>
    <property type="evidence" value="ECO:0007669"/>
    <property type="project" value="UniProtKB-KW"/>
</dbReference>
<accession>A0A2J8VFE8</accession>
<feature type="compositionally biased region" description="Low complexity" evidence="3">
    <location>
        <begin position="1"/>
        <end position="10"/>
    </location>
</feature>
<evidence type="ECO:0000256" key="1">
    <source>
        <dbReference type="ARBA" id="ARBA00006189"/>
    </source>
</evidence>
<gene>
    <name evidence="5" type="primary">LCE3A</name>
    <name evidence="4" type="ORF">CR201_G0018973</name>
</gene>
<protein>
    <submittedName>
        <fullName evidence="4">LCE3A isoform 1</fullName>
    </submittedName>
    <submittedName>
        <fullName evidence="5">Late cornified envelope 3A</fullName>
    </submittedName>
</protein>
<dbReference type="GO" id="GO:0050829">
    <property type="term" value="P:defense response to Gram-negative bacterium"/>
    <property type="evidence" value="ECO:0007669"/>
    <property type="project" value="Ensembl"/>
</dbReference>
<reference evidence="5" key="3">
    <citation type="submission" date="2025-05" db="UniProtKB">
        <authorList>
            <consortium name="Ensembl"/>
        </authorList>
    </citation>
    <scope>IDENTIFICATION</scope>
</reference>
<dbReference type="HOGENOM" id="CLU_152038_1_0_1"/>
<reference evidence="4" key="2">
    <citation type="submission" date="2017-12" db="EMBL/GenBank/DDBJ databases">
        <title>High-resolution comparative analysis of great ape genomes.</title>
        <authorList>
            <person name="Pollen A."/>
            <person name="Hastie A."/>
            <person name="Hormozdiari F."/>
            <person name="Dougherty M."/>
            <person name="Liu R."/>
            <person name="Chaisson M."/>
            <person name="Hoppe E."/>
            <person name="Hill C."/>
            <person name="Pang A."/>
            <person name="Hillier L."/>
            <person name="Baker C."/>
            <person name="Armstrong J."/>
            <person name="Shendure J."/>
            <person name="Paten B."/>
            <person name="Wilson R."/>
            <person name="Chao H."/>
            <person name="Schneider V."/>
            <person name="Ventura M."/>
            <person name="Kronenberg Z."/>
            <person name="Murali S."/>
            <person name="Gordon D."/>
            <person name="Cantsilieris S."/>
            <person name="Munson K."/>
            <person name="Nelson B."/>
            <person name="Raja A."/>
            <person name="Underwood J."/>
            <person name="Diekhans M."/>
            <person name="Fiddes I."/>
            <person name="Haussler D."/>
            <person name="Eichler E."/>
        </authorList>
    </citation>
    <scope>NUCLEOTIDE SEQUENCE [LARGE SCALE GENOMIC DNA]</scope>
    <source>
        <strain evidence="4">Susie</strain>
    </source>
</reference>
<comment type="similarity">
    <text evidence="1">Belongs to the LCE family.</text>
</comment>